<feature type="transmembrane region" description="Helical" evidence="5">
    <location>
        <begin position="48"/>
        <end position="65"/>
    </location>
</feature>
<gene>
    <name evidence="7" type="ORF">UU48_C0007G0011</name>
</gene>
<evidence type="ECO:0000313" key="8">
    <source>
        <dbReference type="Proteomes" id="UP000034746"/>
    </source>
</evidence>
<keyword evidence="3 5" id="KW-1133">Transmembrane helix</keyword>
<reference evidence="7 8" key="1">
    <citation type="journal article" date="2015" name="Nature">
        <title>rRNA introns, odd ribosomes, and small enigmatic genomes across a large radiation of phyla.</title>
        <authorList>
            <person name="Brown C.T."/>
            <person name="Hug L.A."/>
            <person name="Thomas B.C."/>
            <person name="Sharon I."/>
            <person name="Castelle C.J."/>
            <person name="Singh A."/>
            <person name="Wilkins M.J."/>
            <person name="Williams K.H."/>
            <person name="Banfield J.F."/>
        </authorList>
    </citation>
    <scope>NUCLEOTIDE SEQUENCE [LARGE SCALE GENOMIC DNA]</scope>
</reference>
<dbReference type="InterPro" id="IPR027469">
    <property type="entry name" value="Cation_efflux_TMD_sf"/>
</dbReference>
<name>A0A0G0VA53_9BACT</name>
<accession>A0A0G0VA53</accession>
<evidence type="ECO:0000256" key="4">
    <source>
        <dbReference type="ARBA" id="ARBA00023136"/>
    </source>
</evidence>
<evidence type="ECO:0000256" key="5">
    <source>
        <dbReference type="SAM" id="Phobius"/>
    </source>
</evidence>
<keyword evidence="2 5" id="KW-0812">Transmembrane</keyword>
<dbReference type="InterPro" id="IPR058533">
    <property type="entry name" value="Cation_efflux_TM"/>
</dbReference>
<protein>
    <submittedName>
        <fullName evidence="7">Cation efflux protein</fullName>
    </submittedName>
</protein>
<evidence type="ECO:0000256" key="3">
    <source>
        <dbReference type="ARBA" id="ARBA00022989"/>
    </source>
</evidence>
<dbReference type="Pfam" id="PF01545">
    <property type="entry name" value="Cation_efflux"/>
    <property type="match status" value="1"/>
</dbReference>
<sequence>MDRMKQKVSWFQTPTGAMTAILIMYLIMVPGKMIPGLMFHSPLLEADAWHQTSDILTAILILLGVQVGNSGKTKEHIWGKSGIEPFISLGIGLSLGFLALYEIGLKSVFGIILVVSPGSLEQIKVIPFLPIPELVVMETTPRLISALVMGVSALVLFRMSRFQIGVGKKYARRLIEDDGEETASDGRLDALAFAGILLQVFIPSFGWIEYLCGLGMAWLMLGTAKGIVTDAWKKINHAALDAETTEFISGIVNRHPGILGFTVQSYWIATCMVVEIKAIRPRLTEGLKDVRQALTEQIGTFLEERGHKEYRVRVRFEEQPFHEDRVAYLISERNGREIVGGTVSDLMRVLICDRRDSTIFRGREEETTPEEIGALLLEKRIGSFNVFCLNDVDLRMFEDCLDGTKIPVVQAPSFRLNIVGIRNSDALAA</sequence>
<comment type="subcellular location">
    <subcellularLocation>
        <location evidence="1">Membrane</location>
        <topology evidence="1">Multi-pass membrane protein</topology>
    </subcellularLocation>
</comment>
<feature type="transmembrane region" description="Helical" evidence="5">
    <location>
        <begin position="143"/>
        <end position="160"/>
    </location>
</feature>
<dbReference type="Proteomes" id="UP000034746">
    <property type="component" value="Unassembled WGS sequence"/>
</dbReference>
<feature type="transmembrane region" description="Helical" evidence="5">
    <location>
        <begin position="9"/>
        <end position="28"/>
    </location>
</feature>
<organism evidence="7 8">
    <name type="scientific">Candidatus Uhrbacteria bacterium GW2011_GWF2_41_16</name>
    <dbReference type="NCBI Taxonomy" id="1618997"/>
    <lineage>
        <taxon>Bacteria</taxon>
        <taxon>Candidatus Uhriibacteriota</taxon>
    </lineage>
</organism>
<dbReference type="GO" id="GO:0016020">
    <property type="term" value="C:membrane"/>
    <property type="evidence" value="ECO:0007669"/>
    <property type="project" value="UniProtKB-SubCell"/>
</dbReference>
<dbReference type="EMBL" id="LCAU01000007">
    <property type="protein sequence ID" value="KKR97878.1"/>
    <property type="molecule type" value="Genomic_DNA"/>
</dbReference>
<evidence type="ECO:0000259" key="6">
    <source>
        <dbReference type="Pfam" id="PF01545"/>
    </source>
</evidence>
<proteinExistence type="predicted"/>
<dbReference type="GO" id="GO:0008324">
    <property type="term" value="F:monoatomic cation transmembrane transporter activity"/>
    <property type="evidence" value="ECO:0007669"/>
    <property type="project" value="InterPro"/>
</dbReference>
<comment type="caution">
    <text evidence="7">The sequence shown here is derived from an EMBL/GenBank/DDBJ whole genome shotgun (WGS) entry which is preliminary data.</text>
</comment>
<keyword evidence="4 5" id="KW-0472">Membrane</keyword>
<evidence type="ECO:0000256" key="1">
    <source>
        <dbReference type="ARBA" id="ARBA00004141"/>
    </source>
</evidence>
<dbReference type="Gene3D" id="1.20.1510.10">
    <property type="entry name" value="Cation efflux protein transmembrane domain"/>
    <property type="match status" value="1"/>
</dbReference>
<evidence type="ECO:0000313" key="7">
    <source>
        <dbReference type="EMBL" id="KKR97878.1"/>
    </source>
</evidence>
<evidence type="ECO:0000256" key="2">
    <source>
        <dbReference type="ARBA" id="ARBA00022692"/>
    </source>
</evidence>
<dbReference type="AlphaFoldDB" id="A0A0G0VA53"/>
<feature type="transmembrane region" description="Helical" evidence="5">
    <location>
        <begin position="86"/>
        <end position="115"/>
    </location>
</feature>
<feature type="domain" description="Cation efflux protein transmembrane" evidence="6">
    <location>
        <begin position="19"/>
        <end position="228"/>
    </location>
</feature>
<dbReference type="SUPFAM" id="SSF161111">
    <property type="entry name" value="Cation efflux protein transmembrane domain-like"/>
    <property type="match status" value="1"/>
</dbReference>